<sequence length="334" mass="34779">MVLLHVTHYVEVPSSRVPLAVIILNDAIKRKSLPTNLKCRMVIPSCGNYSSSLWDASSIDDLQQWIETNLMDGVAHIAEVPEEFTYGVALELTTSRAADKVATSSKNTLERINNTGARVMESVAEKLDRLDQHTHLISATREATSAAVGKVKQATDRALESEQVQKSLASISSGLQTASKGVGRAFSWVGTKVKETFPTAPVHGAPYASFVSDATNPPPAYEAMYSESPSGGGGFTVPVSTHVAARPAGDDAGGRAWGTNAGAPPGEEAAPPPMPQFTLDDGPVSPHTSPPKSKDGAAATVPTSAASQEDVSISRESAPLIGPKAVDSAAAAGL</sequence>
<proteinExistence type="predicted"/>
<evidence type="ECO:0000313" key="2">
    <source>
        <dbReference type="EMBL" id="GLC50186.1"/>
    </source>
</evidence>
<dbReference type="EMBL" id="BRXU01000003">
    <property type="protein sequence ID" value="GLC50186.1"/>
    <property type="molecule type" value="Genomic_DNA"/>
</dbReference>
<feature type="compositionally biased region" description="Polar residues" evidence="1">
    <location>
        <begin position="301"/>
        <end position="315"/>
    </location>
</feature>
<feature type="region of interest" description="Disordered" evidence="1">
    <location>
        <begin position="245"/>
        <end position="334"/>
    </location>
</feature>
<gene>
    <name evidence="2" type="primary">PLEST000318</name>
    <name evidence="2" type="ORF">PLESTB_000351900</name>
</gene>
<evidence type="ECO:0000256" key="1">
    <source>
        <dbReference type="SAM" id="MobiDB-lite"/>
    </source>
</evidence>
<evidence type="ECO:0000313" key="3">
    <source>
        <dbReference type="Proteomes" id="UP001165080"/>
    </source>
</evidence>
<dbReference type="AlphaFoldDB" id="A0A9W6BDJ9"/>
<accession>A0A9W6BDJ9</accession>
<name>A0A9W6BDJ9_9CHLO</name>
<protein>
    <submittedName>
        <fullName evidence="2">Uncharacterized protein</fullName>
    </submittedName>
</protein>
<keyword evidence="3" id="KW-1185">Reference proteome</keyword>
<dbReference type="Proteomes" id="UP001165080">
    <property type="component" value="Unassembled WGS sequence"/>
</dbReference>
<feature type="compositionally biased region" description="Low complexity" evidence="1">
    <location>
        <begin position="257"/>
        <end position="269"/>
    </location>
</feature>
<organism evidence="2 3">
    <name type="scientific">Pleodorina starrii</name>
    <dbReference type="NCBI Taxonomy" id="330485"/>
    <lineage>
        <taxon>Eukaryota</taxon>
        <taxon>Viridiplantae</taxon>
        <taxon>Chlorophyta</taxon>
        <taxon>core chlorophytes</taxon>
        <taxon>Chlorophyceae</taxon>
        <taxon>CS clade</taxon>
        <taxon>Chlamydomonadales</taxon>
        <taxon>Volvocaceae</taxon>
        <taxon>Pleodorina</taxon>
    </lineage>
</organism>
<comment type="caution">
    <text evidence="2">The sequence shown here is derived from an EMBL/GenBank/DDBJ whole genome shotgun (WGS) entry which is preliminary data.</text>
</comment>
<reference evidence="2 3" key="1">
    <citation type="journal article" date="2023" name="Commun. Biol.">
        <title>Reorganization of the ancestral sex-determining regions during the evolution of trioecy in Pleodorina starrii.</title>
        <authorList>
            <person name="Takahashi K."/>
            <person name="Suzuki S."/>
            <person name="Kawai-Toyooka H."/>
            <person name="Yamamoto K."/>
            <person name="Hamaji T."/>
            <person name="Ootsuki R."/>
            <person name="Yamaguchi H."/>
            <person name="Kawachi M."/>
            <person name="Higashiyama T."/>
            <person name="Nozaki H."/>
        </authorList>
    </citation>
    <scope>NUCLEOTIDE SEQUENCE [LARGE SCALE GENOMIC DNA]</scope>
    <source>
        <strain evidence="2 3">NIES-4479</strain>
    </source>
</reference>
<dbReference type="OrthoDB" id="546256at2759"/>